<dbReference type="KEGG" id="clw:CLAC_11160"/>
<dbReference type="InterPro" id="IPR014487">
    <property type="entry name" value="DUF3151"/>
</dbReference>
<dbReference type="OrthoDB" id="3826919at2"/>
<sequence length="136" mass="14489">MKLNDMMAPPPVHLPAFEAAADARHAGASAEDVARACPKDSQAWAELAEQALAAGEEIQAYAFARTGYHRGLDLLRGNGWKGFGAIPWSHEGNRGVLRAFAALAKAARAIGEDEEFDRMMALLRDSDESAIGALGL</sequence>
<reference evidence="1 2" key="1">
    <citation type="submission" date="2013-10" db="EMBL/GenBank/DDBJ databases">
        <title>Complete genome sequence of Corynebacterium lactis DSM 45799(T), isolated from raw cow milk.</title>
        <authorList>
            <person name="Ruckert C."/>
            <person name="Albersmeier A."/>
            <person name="Lipski A."/>
            <person name="Kalinowski J."/>
        </authorList>
    </citation>
    <scope>NUCLEOTIDE SEQUENCE [LARGE SCALE GENOMIC DNA]</scope>
    <source>
        <strain evidence="1 2">RW2-5</strain>
    </source>
</reference>
<dbReference type="RefSeq" id="WP_053412943.1">
    <property type="nucleotide sequence ID" value="NZ_CP006841.1"/>
</dbReference>
<proteinExistence type="predicted"/>
<keyword evidence="2" id="KW-1185">Reference proteome</keyword>
<dbReference type="PIRSF" id="PIRSF017349">
    <property type="entry name" value="UCP017349"/>
    <property type="match status" value="1"/>
</dbReference>
<dbReference type="PATRIC" id="fig|1408189.4.peg.2249"/>
<evidence type="ECO:0000313" key="1">
    <source>
        <dbReference type="EMBL" id="ALA68141.1"/>
    </source>
</evidence>
<dbReference type="Proteomes" id="UP000058446">
    <property type="component" value="Chromosome"/>
</dbReference>
<dbReference type="EMBL" id="CP006841">
    <property type="protein sequence ID" value="ALA68141.1"/>
    <property type="molecule type" value="Genomic_DNA"/>
</dbReference>
<dbReference type="STRING" id="1408189.CLAC_11160"/>
<dbReference type="Pfam" id="PF11349">
    <property type="entry name" value="DUF3151"/>
    <property type="match status" value="1"/>
</dbReference>
<evidence type="ECO:0000313" key="2">
    <source>
        <dbReference type="Proteomes" id="UP000058446"/>
    </source>
</evidence>
<accession>A0A0K2H348</accession>
<name>A0A0K2H348_9CORY</name>
<dbReference type="AlphaFoldDB" id="A0A0K2H348"/>
<protein>
    <recommendedName>
        <fullName evidence="3">DUF3151 domain-containing protein</fullName>
    </recommendedName>
</protein>
<evidence type="ECO:0008006" key="3">
    <source>
        <dbReference type="Google" id="ProtNLM"/>
    </source>
</evidence>
<gene>
    <name evidence="1" type="ORF">CLAC_11160</name>
</gene>
<organism evidence="1 2">
    <name type="scientific">Corynebacterium lactis RW2-5</name>
    <dbReference type="NCBI Taxonomy" id="1408189"/>
    <lineage>
        <taxon>Bacteria</taxon>
        <taxon>Bacillati</taxon>
        <taxon>Actinomycetota</taxon>
        <taxon>Actinomycetes</taxon>
        <taxon>Mycobacteriales</taxon>
        <taxon>Corynebacteriaceae</taxon>
        <taxon>Corynebacterium</taxon>
    </lineage>
</organism>